<organism evidence="1 2">
    <name type="scientific">Paenibacillus mucilaginosus (strain KNP414)</name>
    <dbReference type="NCBI Taxonomy" id="1036673"/>
    <lineage>
        <taxon>Bacteria</taxon>
        <taxon>Bacillati</taxon>
        <taxon>Bacillota</taxon>
        <taxon>Bacilli</taxon>
        <taxon>Bacillales</taxon>
        <taxon>Paenibacillaceae</taxon>
        <taxon>Paenibacillus</taxon>
    </lineage>
</organism>
<dbReference type="HOGENOM" id="CLU_3186661_0_0_9"/>
<sequence length="46" mass="5315">MRIFVLFFLHKKRRSGHAEFPVLPALFPQGTGVAGRRRVDAYGQTW</sequence>
<evidence type="ECO:0000313" key="2">
    <source>
        <dbReference type="Proteomes" id="UP000006620"/>
    </source>
</evidence>
<proteinExistence type="predicted"/>
<protein>
    <submittedName>
        <fullName evidence="1">Uncharacterized protein</fullName>
    </submittedName>
</protein>
<dbReference type="EMBL" id="CP002869">
    <property type="protein sequence ID" value="AEI40001.1"/>
    <property type="molecule type" value="Genomic_DNA"/>
</dbReference>
<name>F8FL82_PAEMK</name>
<evidence type="ECO:0000313" key="1">
    <source>
        <dbReference type="EMBL" id="AEI40001.1"/>
    </source>
</evidence>
<accession>F8FL82</accession>
<reference evidence="2" key="1">
    <citation type="submission" date="2011-06" db="EMBL/GenBank/DDBJ databases">
        <title>Complete genome sequence of Paenibacillus mucilaginosus KNP414.</title>
        <authorList>
            <person name="Wang J."/>
            <person name="Hu S."/>
            <person name="Hu X."/>
            <person name="Zhang B."/>
            <person name="Dong D."/>
            <person name="Zhang S."/>
            <person name="Zhao K."/>
            <person name="Wu D."/>
        </authorList>
    </citation>
    <scope>NUCLEOTIDE SEQUENCE [LARGE SCALE GENOMIC DNA]</scope>
    <source>
        <strain evidence="2">KNP414</strain>
    </source>
</reference>
<dbReference type="KEGG" id="pms:KNP414_01437"/>
<gene>
    <name evidence="1" type="ordered locus">KNP414_01437</name>
</gene>
<dbReference type="Proteomes" id="UP000006620">
    <property type="component" value="Chromosome"/>
</dbReference>
<dbReference type="AlphaFoldDB" id="F8FL82"/>
<reference evidence="1 2" key="2">
    <citation type="journal article" date="2013" name="Genome Announc.">
        <title>Genome Sequence of Growth-Improving Paenibacillus mucilaginosus Strain KNP414.</title>
        <authorList>
            <person name="Lu J.J."/>
            <person name="Wang J.F."/>
            <person name="Hu X.F."/>
        </authorList>
    </citation>
    <scope>NUCLEOTIDE SEQUENCE [LARGE SCALE GENOMIC DNA]</scope>
    <source>
        <strain evidence="1 2">KNP414</strain>
    </source>
</reference>